<organism evidence="1 2">
    <name type="scientific">Trichothecium roseum</name>
    <dbReference type="NCBI Taxonomy" id="47278"/>
    <lineage>
        <taxon>Eukaryota</taxon>
        <taxon>Fungi</taxon>
        <taxon>Dikarya</taxon>
        <taxon>Ascomycota</taxon>
        <taxon>Pezizomycotina</taxon>
        <taxon>Sordariomycetes</taxon>
        <taxon>Hypocreomycetidae</taxon>
        <taxon>Hypocreales</taxon>
        <taxon>Hypocreales incertae sedis</taxon>
        <taxon>Trichothecium</taxon>
    </lineage>
</organism>
<protein>
    <submittedName>
        <fullName evidence="1">Uncharacterized protein</fullName>
    </submittedName>
</protein>
<keyword evidence="2" id="KW-1185">Reference proteome</keyword>
<name>A0ACC0V689_9HYPO</name>
<sequence>MSTPILAIDDSASKAKAVANLLPCKVQHDGPVDPIEAYWKPTKEDNGIQTAYFRGRKLQGKTVSLPQNYRGVVMRRKGDQPKANEMPEDDDVVEVDMSAPEMGAMEVTAEFDNVVIWGHEAVADAAADPYVRGMEEWLSIADKLRQFMLLETVSIVLQPLNAVKTRIGPDADLLTNFVKL</sequence>
<dbReference type="Proteomes" id="UP001163324">
    <property type="component" value="Chromosome 3"/>
</dbReference>
<accession>A0ACC0V689</accession>
<dbReference type="EMBL" id="CM047942">
    <property type="protein sequence ID" value="KAI9901446.1"/>
    <property type="molecule type" value="Genomic_DNA"/>
</dbReference>
<evidence type="ECO:0000313" key="2">
    <source>
        <dbReference type="Proteomes" id="UP001163324"/>
    </source>
</evidence>
<gene>
    <name evidence="1" type="ORF">N3K66_003263</name>
</gene>
<comment type="caution">
    <text evidence="1">The sequence shown here is derived from an EMBL/GenBank/DDBJ whole genome shotgun (WGS) entry which is preliminary data.</text>
</comment>
<reference evidence="1" key="1">
    <citation type="submission" date="2022-10" db="EMBL/GenBank/DDBJ databases">
        <title>Complete Genome of Trichothecium roseum strain YXFP-22015, a Plant Pathogen Isolated from Citrus.</title>
        <authorList>
            <person name="Wang Y."/>
            <person name="Zhu L."/>
        </authorList>
    </citation>
    <scope>NUCLEOTIDE SEQUENCE</scope>
    <source>
        <strain evidence="1">YXFP-22015</strain>
    </source>
</reference>
<evidence type="ECO:0000313" key="1">
    <source>
        <dbReference type="EMBL" id="KAI9901446.1"/>
    </source>
</evidence>
<proteinExistence type="predicted"/>